<keyword evidence="3" id="KW-1185">Reference proteome</keyword>
<dbReference type="AlphaFoldDB" id="A0A072V3V5"/>
<evidence type="ECO:0000313" key="2">
    <source>
        <dbReference type="EnsemblPlants" id="KEH36512"/>
    </source>
</evidence>
<reference evidence="1 3" key="1">
    <citation type="journal article" date="2011" name="Nature">
        <title>The Medicago genome provides insight into the evolution of rhizobial symbioses.</title>
        <authorList>
            <person name="Young N.D."/>
            <person name="Debelle F."/>
            <person name="Oldroyd G.E."/>
            <person name="Geurts R."/>
            <person name="Cannon S.B."/>
            <person name="Udvardi M.K."/>
            <person name="Benedito V.A."/>
            <person name="Mayer K.F."/>
            <person name="Gouzy J."/>
            <person name="Schoof H."/>
            <person name="Van de Peer Y."/>
            <person name="Proost S."/>
            <person name="Cook D.R."/>
            <person name="Meyers B.C."/>
            <person name="Spannagl M."/>
            <person name="Cheung F."/>
            <person name="De Mita S."/>
            <person name="Krishnakumar V."/>
            <person name="Gundlach H."/>
            <person name="Zhou S."/>
            <person name="Mudge J."/>
            <person name="Bharti A.K."/>
            <person name="Murray J.D."/>
            <person name="Naoumkina M.A."/>
            <person name="Rosen B."/>
            <person name="Silverstein K.A."/>
            <person name="Tang H."/>
            <person name="Rombauts S."/>
            <person name="Zhao P.X."/>
            <person name="Zhou P."/>
            <person name="Barbe V."/>
            <person name="Bardou P."/>
            <person name="Bechner M."/>
            <person name="Bellec A."/>
            <person name="Berger A."/>
            <person name="Berges H."/>
            <person name="Bidwell S."/>
            <person name="Bisseling T."/>
            <person name="Choisne N."/>
            <person name="Couloux A."/>
            <person name="Denny R."/>
            <person name="Deshpande S."/>
            <person name="Dai X."/>
            <person name="Doyle J.J."/>
            <person name="Dudez A.M."/>
            <person name="Farmer A.D."/>
            <person name="Fouteau S."/>
            <person name="Franken C."/>
            <person name="Gibelin C."/>
            <person name="Gish J."/>
            <person name="Goldstein S."/>
            <person name="Gonzalez A.J."/>
            <person name="Green P.J."/>
            <person name="Hallab A."/>
            <person name="Hartog M."/>
            <person name="Hua A."/>
            <person name="Humphray S.J."/>
            <person name="Jeong D.H."/>
            <person name="Jing Y."/>
            <person name="Jocker A."/>
            <person name="Kenton S.M."/>
            <person name="Kim D.J."/>
            <person name="Klee K."/>
            <person name="Lai H."/>
            <person name="Lang C."/>
            <person name="Lin S."/>
            <person name="Macmil S.L."/>
            <person name="Magdelenat G."/>
            <person name="Matthews L."/>
            <person name="McCorrison J."/>
            <person name="Monaghan E.L."/>
            <person name="Mun J.H."/>
            <person name="Najar F.Z."/>
            <person name="Nicholson C."/>
            <person name="Noirot C."/>
            <person name="O'Bleness M."/>
            <person name="Paule C.R."/>
            <person name="Poulain J."/>
            <person name="Prion F."/>
            <person name="Qin B."/>
            <person name="Qu C."/>
            <person name="Retzel E.F."/>
            <person name="Riddle C."/>
            <person name="Sallet E."/>
            <person name="Samain S."/>
            <person name="Samson N."/>
            <person name="Sanders I."/>
            <person name="Saurat O."/>
            <person name="Scarpelli C."/>
            <person name="Schiex T."/>
            <person name="Segurens B."/>
            <person name="Severin A.J."/>
            <person name="Sherrier D.J."/>
            <person name="Shi R."/>
            <person name="Sims S."/>
            <person name="Singer S.R."/>
            <person name="Sinharoy S."/>
            <person name="Sterck L."/>
            <person name="Viollet A."/>
            <person name="Wang B.B."/>
            <person name="Wang K."/>
            <person name="Wang M."/>
            <person name="Wang X."/>
            <person name="Warfsmann J."/>
            <person name="Weissenbach J."/>
            <person name="White D.D."/>
            <person name="White J.D."/>
            <person name="Wiley G.B."/>
            <person name="Wincker P."/>
            <person name="Xing Y."/>
            <person name="Yang L."/>
            <person name="Yao Z."/>
            <person name="Ying F."/>
            <person name="Zhai J."/>
            <person name="Zhou L."/>
            <person name="Zuber A."/>
            <person name="Denarie J."/>
            <person name="Dixon R.A."/>
            <person name="May G.D."/>
            <person name="Schwartz D.C."/>
            <person name="Rogers J."/>
            <person name="Quetier F."/>
            <person name="Town C.D."/>
            <person name="Roe B.A."/>
        </authorList>
    </citation>
    <scope>NUCLEOTIDE SEQUENCE [LARGE SCALE GENOMIC DNA]</scope>
    <source>
        <strain evidence="1">A17</strain>
        <strain evidence="2 3">cv. Jemalong A17</strain>
    </source>
</reference>
<protein>
    <submittedName>
        <fullName evidence="1 2">Uncharacterized protein</fullName>
    </submittedName>
</protein>
<proteinExistence type="predicted"/>
<name>A0A072V3V5_MEDTR</name>
<dbReference type="EnsemblPlants" id="KEH36512">
    <property type="protein sequence ID" value="KEH36512"/>
    <property type="gene ID" value="MTR_2g011740"/>
</dbReference>
<dbReference type="Proteomes" id="UP000002051">
    <property type="component" value="Chromosome 2"/>
</dbReference>
<evidence type="ECO:0000313" key="1">
    <source>
        <dbReference type="EMBL" id="KEH36512.1"/>
    </source>
</evidence>
<dbReference type="HOGENOM" id="CLU_2323915_0_0_1"/>
<organism evidence="1 3">
    <name type="scientific">Medicago truncatula</name>
    <name type="common">Barrel medic</name>
    <name type="synonym">Medicago tribuloides</name>
    <dbReference type="NCBI Taxonomy" id="3880"/>
    <lineage>
        <taxon>Eukaryota</taxon>
        <taxon>Viridiplantae</taxon>
        <taxon>Streptophyta</taxon>
        <taxon>Embryophyta</taxon>
        <taxon>Tracheophyta</taxon>
        <taxon>Spermatophyta</taxon>
        <taxon>Magnoliopsida</taxon>
        <taxon>eudicotyledons</taxon>
        <taxon>Gunneridae</taxon>
        <taxon>Pentapetalae</taxon>
        <taxon>rosids</taxon>
        <taxon>fabids</taxon>
        <taxon>Fabales</taxon>
        <taxon>Fabaceae</taxon>
        <taxon>Papilionoideae</taxon>
        <taxon>50 kb inversion clade</taxon>
        <taxon>NPAAA clade</taxon>
        <taxon>Hologalegina</taxon>
        <taxon>IRL clade</taxon>
        <taxon>Trifolieae</taxon>
        <taxon>Medicago</taxon>
    </lineage>
</organism>
<reference evidence="1 3" key="2">
    <citation type="journal article" date="2014" name="BMC Genomics">
        <title>An improved genome release (version Mt4.0) for the model legume Medicago truncatula.</title>
        <authorList>
            <person name="Tang H."/>
            <person name="Krishnakumar V."/>
            <person name="Bidwell S."/>
            <person name="Rosen B."/>
            <person name="Chan A."/>
            <person name="Zhou S."/>
            <person name="Gentzbittel L."/>
            <person name="Childs K.L."/>
            <person name="Yandell M."/>
            <person name="Gundlach H."/>
            <person name="Mayer K.F."/>
            <person name="Schwartz D.C."/>
            <person name="Town C.D."/>
        </authorList>
    </citation>
    <scope>GENOME REANNOTATION</scope>
    <source>
        <strain evidence="1">A17</strain>
        <strain evidence="2 3">cv. Jemalong A17</strain>
    </source>
</reference>
<dbReference type="STRING" id="3880.A0A072V3V5"/>
<accession>A0A072V3V5</accession>
<gene>
    <name evidence="1" type="ordered locus">MTR_2g011740</name>
</gene>
<reference evidence="2" key="3">
    <citation type="submission" date="2015-04" db="UniProtKB">
        <authorList>
            <consortium name="EnsemblPlants"/>
        </authorList>
    </citation>
    <scope>IDENTIFICATION</scope>
    <source>
        <strain evidence="2">cv. Jemalong A17</strain>
    </source>
</reference>
<evidence type="ECO:0000313" key="3">
    <source>
        <dbReference type="Proteomes" id="UP000002051"/>
    </source>
</evidence>
<dbReference type="EMBL" id="CM001218">
    <property type="protein sequence ID" value="KEH36512.1"/>
    <property type="molecule type" value="Genomic_DNA"/>
</dbReference>
<sequence length="99" mass="11539">MLGKQRWKLLTNSDSLLTRVLKVRYFPINGFLDTNIGHSPSFTWRSIWSTIPILSLDYNGKFVMSLFASIMLLNLTKNTWNRELFASIVNAQCHYLNVR</sequence>